<organism evidence="5 6">
    <name type="scientific">Vanrija pseudolonga</name>
    <dbReference type="NCBI Taxonomy" id="143232"/>
    <lineage>
        <taxon>Eukaryota</taxon>
        <taxon>Fungi</taxon>
        <taxon>Dikarya</taxon>
        <taxon>Basidiomycota</taxon>
        <taxon>Agaricomycotina</taxon>
        <taxon>Tremellomycetes</taxon>
        <taxon>Trichosporonales</taxon>
        <taxon>Trichosporonaceae</taxon>
        <taxon>Vanrija</taxon>
    </lineage>
</organism>
<evidence type="ECO:0000256" key="1">
    <source>
        <dbReference type="ARBA" id="ARBA00010928"/>
    </source>
</evidence>
<feature type="domain" description="Gfo/Idh/MocA-like oxidoreductase C-terminal" evidence="4">
    <location>
        <begin position="137"/>
        <end position="360"/>
    </location>
</feature>
<keyword evidence="2" id="KW-0560">Oxidoreductase</keyword>
<dbReference type="InterPro" id="IPR004104">
    <property type="entry name" value="Gfo/Idh/MocA-like_OxRdtase_C"/>
</dbReference>
<reference evidence="5" key="1">
    <citation type="submission" date="2023-10" db="EMBL/GenBank/DDBJ databases">
        <authorList>
            <person name="Noh H."/>
        </authorList>
    </citation>
    <scope>NUCLEOTIDE SEQUENCE</scope>
    <source>
        <strain evidence="5">DUCC4014</strain>
    </source>
</reference>
<dbReference type="InterPro" id="IPR036291">
    <property type="entry name" value="NAD(P)-bd_dom_sf"/>
</dbReference>
<dbReference type="GO" id="GO:0016491">
    <property type="term" value="F:oxidoreductase activity"/>
    <property type="evidence" value="ECO:0007669"/>
    <property type="project" value="UniProtKB-KW"/>
</dbReference>
<proteinExistence type="inferred from homology"/>
<dbReference type="Pfam" id="PF01408">
    <property type="entry name" value="GFO_IDH_MocA"/>
    <property type="match status" value="1"/>
</dbReference>
<dbReference type="Gene3D" id="3.40.50.720">
    <property type="entry name" value="NAD(P)-binding Rossmann-like Domain"/>
    <property type="match status" value="1"/>
</dbReference>
<dbReference type="AlphaFoldDB" id="A0AAF0Y3V4"/>
<dbReference type="SUPFAM" id="SSF51735">
    <property type="entry name" value="NAD(P)-binding Rossmann-fold domains"/>
    <property type="match status" value="1"/>
</dbReference>
<evidence type="ECO:0000256" key="2">
    <source>
        <dbReference type="ARBA" id="ARBA00023002"/>
    </source>
</evidence>
<dbReference type="Pfam" id="PF02894">
    <property type="entry name" value="GFO_IDH_MocA_C"/>
    <property type="match status" value="1"/>
</dbReference>
<comment type="similarity">
    <text evidence="1">Belongs to the Gfo/Idh/MocA family.</text>
</comment>
<dbReference type="EMBL" id="CP086714">
    <property type="protein sequence ID" value="WOO77704.1"/>
    <property type="molecule type" value="Genomic_DNA"/>
</dbReference>
<keyword evidence="6" id="KW-1185">Reference proteome</keyword>
<dbReference type="PANTHER" id="PTHR43708:SF5">
    <property type="entry name" value="CONSERVED EXPRESSED OXIDOREDUCTASE (EUROFUNG)-RELATED"/>
    <property type="match status" value="1"/>
</dbReference>
<dbReference type="InterPro" id="IPR000683">
    <property type="entry name" value="Gfo/Idh/MocA-like_OxRdtase_N"/>
</dbReference>
<dbReference type="PANTHER" id="PTHR43708">
    <property type="entry name" value="CONSERVED EXPRESSED OXIDOREDUCTASE (EUROFUNG)"/>
    <property type="match status" value="1"/>
</dbReference>
<name>A0AAF0Y3V4_9TREE</name>
<dbReference type="GO" id="GO:0000166">
    <property type="term" value="F:nucleotide binding"/>
    <property type="evidence" value="ECO:0007669"/>
    <property type="project" value="InterPro"/>
</dbReference>
<accession>A0AAF0Y3V4</accession>
<evidence type="ECO:0000259" key="3">
    <source>
        <dbReference type="Pfam" id="PF01408"/>
    </source>
</evidence>
<dbReference type="GeneID" id="87804525"/>
<dbReference type="InterPro" id="IPR051317">
    <property type="entry name" value="Gfo/Idh/MocA_oxidoreduct"/>
</dbReference>
<feature type="domain" description="Gfo/Idh/MocA-like oxidoreductase N-terminal" evidence="3">
    <location>
        <begin position="4"/>
        <end position="123"/>
    </location>
</feature>
<evidence type="ECO:0000313" key="5">
    <source>
        <dbReference type="EMBL" id="WOO77704.1"/>
    </source>
</evidence>
<sequence>MAPLRVSILGTGLSLQAFHYPLISALPDKFVLHSILERTPRGKAQEVAGKDIKVVTSIDEVVNDPEVDVVVISTPNNTHFPYAKAALNAGKHVMVEKPVTPTVEEAEELAALAKSKGLVFCVYQNRRWDADFLTLQKLIKEGKLGAIHEFTTRFDRYRPLPAGHVAAGWKELPGNHNEAIYNLGSHIIDQAITLFGVPDRVFNRNIDQRGIGLDEAFEMTLYYPPQAGSKTPLTVNLGASILSSVPEQLRYLIKGASGSYLKFGLDPQEPFLRGGKTVKDTGYGIEPESAWGSVSTFANGEWRTEKVKTEHGWYPAIYESLYDAVEAKDPSRLAVKPEQAIWTMKIIELGNQSSKEGRIIDVKK</sequence>
<gene>
    <name evidence="5" type="primary">SPAC26H5.09c</name>
    <name evidence="5" type="ORF">LOC62_01G001268</name>
</gene>
<dbReference type="Proteomes" id="UP000827549">
    <property type="component" value="Chromosome 1"/>
</dbReference>
<dbReference type="RefSeq" id="XP_062623736.1">
    <property type="nucleotide sequence ID" value="XM_062767752.1"/>
</dbReference>
<dbReference type="Gene3D" id="3.30.360.10">
    <property type="entry name" value="Dihydrodipicolinate Reductase, domain 2"/>
    <property type="match status" value="1"/>
</dbReference>
<evidence type="ECO:0000259" key="4">
    <source>
        <dbReference type="Pfam" id="PF02894"/>
    </source>
</evidence>
<evidence type="ECO:0000313" key="6">
    <source>
        <dbReference type="Proteomes" id="UP000827549"/>
    </source>
</evidence>
<protein>
    <submittedName>
        <fullName evidence="5">Purtative oxidoreductasec</fullName>
    </submittedName>
</protein>